<dbReference type="InterPro" id="IPR001650">
    <property type="entry name" value="Helicase_C-like"/>
</dbReference>
<evidence type="ECO:0000256" key="2">
    <source>
        <dbReference type="ARBA" id="ARBA00022763"/>
    </source>
</evidence>
<evidence type="ECO:0000256" key="3">
    <source>
        <dbReference type="ARBA" id="ARBA00022801"/>
    </source>
</evidence>
<dbReference type="GO" id="GO:0003677">
    <property type="term" value="F:DNA binding"/>
    <property type="evidence" value="ECO:0007669"/>
    <property type="project" value="UniProtKB-KW"/>
</dbReference>
<dbReference type="SMART" id="SM00487">
    <property type="entry name" value="DEXDc"/>
    <property type="match status" value="1"/>
</dbReference>
<dbReference type="AlphaFoldDB" id="A0A917ZZZ5"/>
<proteinExistence type="predicted"/>
<evidence type="ECO:0000256" key="7">
    <source>
        <dbReference type="ARBA" id="ARBA00023204"/>
    </source>
</evidence>
<evidence type="ECO:0000256" key="5">
    <source>
        <dbReference type="ARBA" id="ARBA00022840"/>
    </source>
</evidence>
<comment type="caution">
    <text evidence="11">The sequence shown here is derived from an EMBL/GenBank/DDBJ whole genome shotgun (WGS) entry which is preliminary data.</text>
</comment>
<dbReference type="RefSeq" id="WP_189136584.1">
    <property type="nucleotide sequence ID" value="NZ_BMNK01000001.1"/>
</dbReference>
<dbReference type="SMART" id="SM00490">
    <property type="entry name" value="HELICc"/>
    <property type="match status" value="1"/>
</dbReference>
<keyword evidence="6" id="KW-0238">DNA-binding</keyword>
<evidence type="ECO:0000256" key="8">
    <source>
        <dbReference type="ARBA" id="ARBA00049819"/>
    </source>
</evidence>
<dbReference type="InterPro" id="IPR033454">
    <property type="entry name" value="RecG_wedge"/>
</dbReference>
<evidence type="ECO:0000313" key="12">
    <source>
        <dbReference type="Proteomes" id="UP000660745"/>
    </source>
</evidence>
<dbReference type="InterPro" id="IPR012340">
    <property type="entry name" value="NA-bd_OB-fold"/>
</dbReference>
<dbReference type="PANTHER" id="PTHR47964:SF1">
    <property type="entry name" value="ATP-DEPENDENT DNA HELICASE HOMOLOG RECG, CHLOROPLASTIC"/>
    <property type="match status" value="1"/>
</dbReference>
<dbReference type="Proteomes" id="UP000660745">
    <property type="component" value="Unassembled WGS sequence"/>
</dbReference>
<dbReference type="Pfam" id="PF19833">
    <property type="entry name" value="RecG_dom3_C"/>
    <property type="match status" value="1"/>
</dbReference>
<dbReference type="Gene3D" id="3.40.50.300">
    <property type="entry name" value="P-loop containing nucleotide triphosphate hydrolases"/>
    <property type="match status" value="2"/>
</dbReference>
<dbReference type="CDD" id="cd04488">
    <property type="entry name" value="RecG_wedge_OBF"/>
    <property type="match status" value="1"/>
</dbReference>
<dbReference type="InterPro" id="IPR045562">
    <property type="entry name" value="RecG_dom3_C"/>
</dbReference>
<dbReference type="GO" id="GO:0005524">
    <property type="term" value="F:ATP binding"/>
    <property type="evidence" value="ECO:0007669"/>
    <property type="project" value="UniProtKB-KW"/>
</dbReference>
<evidence type="ECO:0000256" key="4">
    <source>
        <dbReference type="ARBA" id="ARBA00022806"/>
    </source>
</evidence>
<dbReference type="PROSITE" id="PS51192">
    <property type="entry name" value="HELICASE_ATP_BIND_1"/>
    <property type="match status" value="1"/>
</dbReference>
<dbReference type="GO" id="GO:0003678">
    <property type="term" value="F:DNA helicase activity"/>
    <property type="evidence" value="ECO:0007669"/>
    <property type="project" value="TreeGrafter"/>
</dbReference>
<keyword evidence="4 11" id="KW-0347">Helicase</keyword>
<evidence type="ECO:0000256" key="1">
    <source>
        <dbReference type="ARBA" id="ARBA00022741"/>
    </source>
</evidence>
<dbReference type="Pfam" id="PF00271">
    <property type="entry name" value="Helicase_C"/>
    <property type="match status" value="1"/>
</dbReference>
<dbReference type="EMBL" id="BMNK01000001">
    <property type="protein sequence ID" value="GGP00866.1"/>
    <property type="molecule type" value="Genomic_DNA"/>
</dbReference>
<dbReference type="NCBIfam" id="NF008167">
    <property type="entry name" value="PRK10917.2-1"/>
    <property type="match status" value="1"/>
</dbReference>
<protein>
    <recommendedName>
        <fullName evidence="8">Probable DNA 3'-5' helicase RecG</fullName>
    </recommendedName>
</protein>
<keyword evidence="2" id="KW-0227">DNA damage</keyword>
<dbReference type="Pfam" id="PF17191">
    <property type="entry name" value="RecG_wedge"/>
    <property type="match status" value="1"/>
</dbReference>
<keyword evidence="5" id="KW-0067">ATP-binding</keyword>
<keyword evidence="1" id="KW-0547">Nucleotide-binding</keyword>
<keyword evidence="12" id="KW-1185">Reference proteome</keyword>
<gene>
    <name evidence="11" type="primary">recG</name>
    <name evidence="11" type="ORF">GCM10012278_02560</name>
</gene>
<evidence type="ECO:0000259" key="9">
    <source>
        <dbReference type="PROSITE" id="PS51192"/>
    </source>
</evidence>
<dbReference type="SUPFAM" id="SSF52540">
    <property type="entry name" value="P-loop containing nucleoside triphosphate hydrolases"/>
    <property type="match status" value="2"/>
</dbReference>
<dbReference type="InterPro" id="IPR014001">
    <property type="entry name" value="Helicase_ATP-bd"/>
</dbReference>
<evidence type="ECO:0000313" key="11">
    <source>
        <dbReference type="EMBL" id="GGP00866.1"/>
    </source>
</evidence>
<keyword evidence="3" id="KW-0378">Hydrolase</keyword>
<feature type="domain" description="Helicase C-terminal" evidence="10">
    <location>
        <begin position="477"/>
        <end position="653"/>
    </location>
</feature>
<dbReference type="InterPro" id="IPR047112">
    <property type="entry name" value="RecG/Mfd"/>
</dbReference>
<dbReference type="InterPro" id="IPR027417">
    <property type="entry name" value="P-loop_NTPase"/>
</dbReference>
<reference evidence="11" key="2">
    <citation type="submission" date="2020-09" db="EMBL/GenBank/DDBJ databases">
        <authorList>
            <person name="Sun Q."/>
            <person name="Zhou Y."/>
        </authorList>
    </citation>
    <scope>NUCLEOTIDE SEQUENCE</scope>
    <source>
        <strain evidence="11">CGMCC 4.7430</strain>
    </source>
</reference>
<dbReference type="InterPro" id="IPR011545">
    <property type="entry name" value="DEAD/DEAH_box_helicase_dom"/>
</dbReference>
<organism evidence="11 12">
    <name type="scientific">Nonomuraea glycinis</name>
    <dbReference type="NCBI Taxonomy" id="2047744"/>
    <lineage>
        <taxon>Bacteria</taxon>
        <taxon>Bacillati</taxon>
        <taxon>Actinomycetota</taxon>
        <taxon>Actinomycetes</taxon>
        <taxon>Streptosporangiales</taxon>
        <taxon>Streptosporangiaceae</taxon>
        <taxon>Nonomuraea</taxon>
    </lineage>
</organism>
<sequence length="726" mass="78747">MSRFDEPLKKALDPKTAKLLHSVLGLETVGDLLRHYPRRYAERGELTSLDALEVDEHVTVVGEVTRLMRKPMRNRGGTWLEAEVVDGNGNKIYLSFFGKGSHVAESRLKPGRRGMFAGKVGLFGSRTSPRWQLSHPEFELFEESEAAVEEFAAAPVPIYPAGKDLTPWAIRRAVGVVLDTLGPLDDSLPAELRVRHGLPELGDALVAIHRPKDFGDVQRARKRLKFDEAFVLQAVLLRRRQAATAWPARSRPLRGDGLLADFEARLPFQLTEGQAEVGVEIAADLALEHPMHRLLQGEVGAGKTVVALRAMLQVVDAGGQAVLLAPTEVLAQQHHRSITGMLGDLAQGGMFGGTAVTLLTGSMGAAARRSALLDAASGTAGIVVGTHALLQEHVQFADLGLVVVDEQHRFGVEQRDALREKAGDTRPHVLVMTATPIPRTVAMTVFGDLEVSTLSQLPSGRAPITTHVVPAAEKPHFLERTWQRVREEVGLGRQAYIVCPRIGDLEGDEGDLAASASGEEDRRPPLAVLDVAELLSQGPFQDLRLGILHGKLPPEEKDAVMRSFTRGELDVMVATTVIEVGVDVPNACVMIIMDADRFGVSQLHQLRGRVGRGGLPGLCLLVSDFPAGTPARARLDAVAATLDGFELSRVDLEQRREGDVLGAAQSGKRSSLKMLQLLRDEDVIATARDEAAALLAEDPTLTSHEALRAEIGRLLEDERAEYLEKT</sequence>
<dbReference type="PROSITE" id="PS51194">
    <property type="entry name" value="HELICASE_CTER"/>
    <property type="match status" value="1"/>
</dbReference>
<dbReference type="CDD" id="cd17992">
    <property type="entry name" value="DEXHc_RecG"/>
    <property type="match status" value="1"/>
</dbReference>
<dbReference type="Pfam" id="PF00270">
    <property type="entry name" value="DEAD"/>
    <property type="match status" value="1"/>
</dbReference>
<evidence type="ECO:0000256" key="6">
    <source>
        <dbReference type="ARBA" id="ARBA00023125"/>
    </source>
</evidence>
<dbReference type="GO" id="GO:0006281">
    <property type="term" value="P:DNA repair"/>
    <property type="evidence" value="ECO:0007669"/>
    <property type="project" value="UniProtKB-KW"/>
</dbReference>
<name>A0A917ZZZ5_9ACTN</name>
<reference evidence="11" key="1">
    <citation type="journal article" date="2014" name="Int. J. Syst. Evol. Microbiol.">
        <title>Complete genome sequence of Corynebacterium casei LMG S-19264T (=DSM 44701T), isolated from a smear-ripened cheese.</title>
        <authorList>
            <consortium name="US DOE Joint Genome Institute (JGI-PGF)"/>
            <person name="Walter F."/>
            <person name="Albersmeier A."/>
            <person name="Kalinowski J."/>
            <person name="Ruckert C."/>
        </authorList>
    </citation>
    <scope>NUCLEOTIDE SEQUENCE</scope>
    <source>
        <strain evidence="11">CGMCC 4.7430</strain>
    </source>
</reference>
<dbReference type="PANTHER" id="PTHR47964">
    <property type="entry name" value="ATP-DEPENDENT DNA HELICASE HOMOLOG RECG, CHLOROPLASTIC"/>
    <property type="match status" value="1"/>
</dbReference>
<keyword evidence="7" id="KW-0234">DNA repair</keyword>
<dbReference type="SUPFAM" id="SSF50249">
    <property type="entry name" value="Nucleic acid-binding proteins"/>
    <property type="match status" value="1"/>
</dbReference>
<evidence type="ECO:0000259" key="10">
    <source>
        <dbReference type="PROSITE" id="PS51194"/>
    </source>
</evidence>
<dbReference type="GO" id="GO:0016787">
    <property type="term" value="F:hydrolase activity"/>
    <property type="evidence" value="ECO:0007669"/>
    <property type="project" value="UniProtKB-KW"/>
</dbReference>
<accession>A0A917ZZZ5</accession>
<feature type="domain" description="Helicase ATP-binding" evidence="9">
    <location>
        <begin position="284"/>
        <end position="454"/>
    </location>
</feature>
<dbReference type="Gene3D" id="2.40.50.140">
    <property type="entry name" value="Nucleic acid-binding proteins"/>
    <property type="match status" value="1"/>
</dbReference>